<proteinExistence type="predicted"/>
<keyword evidence="5" id="KW-1185">Reference proteome</keyword>
<evidence type="ECO:0000259" key="1">
    <source>
        <dbReference type="Pfam" id="PF03422"/>
    </source>
</evidence>
<dbReference type="Proteomes" id="UP000576082">
    <property type="component" value="Unassembled WGS sequence"/>
</dbReference>
<dbReference type="Pfam" id="PF18666">
    <property type="entry name" value="CBM64"/>
    <property type="match status" value="1"/>
</dbReference>
<dbReference type="Gene3D" id="2.60.120.260">
    <property type="entry name" value="Galactose-binding domain-like"/>
    <property type="match status" value="1"/>
</dbReference>
<accession>A0A7X9P3G7</accession>
<dbReference type="InterPro" id="IPR041438">
    <property type="entry name" value="CBM64"/>
</dbReference>
<evidence type="ECO:0000259" key="3">
    <source>
        <dbReference type="Pfam" id="PF18962"/>
    </source>
</evidence>
<feature type="domain" description="Secretion system C-terminal sorting" evidence="3">
    <location>
        <begin position="179"/>
        <end position="248"/>
    </location>
</feature>
<dbReference type="Pfam" id="PF18962">
    <property type="entry name" value="Por_Secre_tail"/>
    <property type="match status" value="1"/>
</dbReference>
<dbReference type="Pfam" id="PF03422">
    <property type="entry name" value="CBM_6"/>
    <property type="match status" value="1"/>
</dbReference>
<feature type="domain" description="Carbohydrate-binding module 64" evidence="2">
    <location>
        <begin position="88"/>
        <end position="158"/>
    </location>
</feature>
<dbReference type="InterPro" id="IPR008979">
    <property type="entry name" value="Galactose-bd-like_sf"/>
</dbReference>
<evidence type="ECO:0000259" key="2">
    <source>
        <dbReference type="Pfam" id="PF18666"/>
    </source>
</evidence>
<name>A0A7X9P3G7_9BACT</name>
<comment type="caution">
    <text evidence="4">The sequence shown here is derived from an EMBL/GenBank/DDBJ whole genome shotgun (WGS) entry which is preliminary data.</text>
</comment>
<dbReference type="InterPro" id="IPR005084">
    <property type="entry name" value="CBM6"/>
</dbReference>
<feature type="domain" description="CBM6" evidence="1">
    <location>
        <begin position="3"/>
        <end position="70"/>
    </location>
</feature>
<evidence type="ECO:0000313" key="4">
    <source>
        <dbReference type="EMBL" id="NME68675.1"/>
    </source>
</evidence>
<sequence>MELASNSAGSAFHIEIDGQDITGTTAVPSTGGWEAFSTQSTNSFILSNGQKEVKFVFEKGGFNIKALQFELLEDTEEEEEIIEDDCPQIQLDFSYDGIEEKCWVTTENISYINSWGTASVTINGMDITNTWVNSFPPKENGKYHITFKGVESWAHIEIMGASSNQRVLGVEPLNTTFEVYPNPVNKKDVTIEYSEDNGEAVLKVFDMQGREVYSQKINARYSKIPAHLFEKGIYIISVVGGSKTEKLKLIAL</sequence>
<protein>
    <submittedName>
        <fullName evidence="4">T9SS type A sorting domain-containing protein</fullName>
    </submittedName>
</protein>
<dbReference type="AlphaFoldDB" id="A0A7X9P3G7"/>
<dbReference type="SUPFAM" id="SSF49785">
    <property type="entry name" value="Galactose-binding domain-like"/>
    <property type="match status" value="1"/>
</dbReference>
<dbReference type="InterPro" id="IPR026444">
    <property type="entry name" value="Secre_tail"/>
</dbReference>
<dbReference type="GO" id="GO:0030246">
    <property type="term" value="F:carbohydrate binding"/>
    <property type="evidence" value="ECO:0007669"/>
    <property type="project" value="InterPro"/>
</dbReference>
<organism evidence="4 5">
    <name type="scientific">Flammeovirga aprica JL-4</name>
    <dbReference type="NCBI Taxonomy" id="694437"/>
    <lineage>
        <taxon>Bacteria</taxon>
        <taxon>Pseudomonadati</taxon>
        <taxon>Bacteroidota</taxon>
        <taxon>Cytophagia</taxon>
        <taxon>Cytophagales</taxon>
        <taxon>Flammeovirgaceae</taxon>
        <taxon>Flammeovirga</taxon>
    </lineage>
</organism>
<gene>
    <name evidence="4" type="ORF">HHU12_11950</name>
</gene>
<dbReference type="NCBIfam" id="TIGR04183">
    <property type="entry name" value="Por_Secre_tail"/>
    <property type="match status" value="1"/>
</dbReference>
<dbReference type="CDD" id="cd04080">
    <property type="entry name" value="CBM6_cellulase-like"/>
    <property type="match status" value="1"/>
</dbReference>
<evidence type="ECO:0000313" key="5">
    <source>
        <dbReference type="Proteomes" id="UP000576082"/>
    </source>
</evidence>
<dbReference type="EMBL" id="JABANE010000027">
    <property type="protein sequence ID" value="NME68675.1"/>
    <property type="molecule type" value="Genomic_DNA"/>
</dbReference>
<reference evidence="4 5" key="1">
    <citation type="submission" date="2020-04" db="EMBL/GenBank/DDBJ databases">
        <title>Flammeovirga sp. SR4, a novel species isolated from seawater.</title>
        <authorList>
            <person name="Wang X."/>
        </authorList>
    </citation>
    <scope>NUCLEOTIDE SEQUENCE [LARGE SCALE GENOMIC DNA]</scope>
    <source>
        <strain evidence="4 5">ATCC 23126</strain>
    </source>
</reference>